<dbReference type="Proteomes" id="UP000036951">
    <property type="component" value="Unassembled WGS sequence"/>
</dbReference>
<keyword evidence="1" id="KW-0732">Signal</keyword>
<accession>A0A8E1QZ74</accession>
<reference evidence="2 3" key="1">
    <citation type="submission" date="2015-06" db="EMBL/GenBank/DDBJ databases">
        <title>Prevotella sp. 109, sp. nov., a novel member of the family Prevotellaceae isolated from human faeces.</title>
        <authorList>
            <person name="Shkoporov A.N."/>
            <person name="Chaplin A.V."/>
            <person name="Kafarskaia L.I."/>
            <person name="Efimov B.A."/>
        </authorList>
    </citation>
    <scope>NUCLEOTIDE SEQUENCE [LARGE SCALE GENOMIC DNA]</scope>
    <source>
        <strain evidence="2 3">109</strain>
    </source>
</reference>
<name>A0A8E1QZ74_9BACT</name>
<keyword evidence="3" id="KW-1185">Reference proteome</keyword>
<dbReference type="AlphaFoldDB" id="A0A8E1QZ74"/>
<feature type="signal peptide" evidence="1">
    <location>
        <begin position="1"/>
        <end position="29"/>
    </location>
</feature>
<protein>
    <submittedName>
        <fullName evidence="2">Uncharacterized protein</fullName>
    </submittedName>
</protein>
<evidence type="ECO:0000313" key="3">
    <source>
        <dbReference type="Proteomes" id="UP000036951"/>
    </source>
</evidence>
<organism evidence="2 3">
    <name type="scientific">Xylanibacter rarus</name>
    <dbReference type="NCBI Taxonomy" id="1676614"/>
    <lineage>
        <taxon>Bacteria</taxon>
        <taxon>Pseudomonadati</taxon>
        <taxon>Bacteroidota</taxon>
        <taxon>Bacteroidia</taxon>
        <taxon>Bacteroidales</taxon>
        <taxon>Prevotellaceae</taxon>
        <taxon>Xylanibacter</taxon>
    </lineage>
</organism>
<dbReference type="EMBL" id="LFQU01000002">
    <property type="protein sequence ID" value="KOO69556.1"/>
    <property type="molecule type" value="Genomic_DNA"/>
</dbReference>
<gene>
    <name evidence="2" type="ORF">ACU52_02640</name>
</gene>
<evidence type="ECO:0000313" key="2">
    <source>
        <dbReference type="EMBL" id="KOO69556.1"/>
    </source>
</evidence>
<feature type="chain" id="PRO_5034313686" evidence="1">
    <location>
        <begin position="30"/>
        <end position="385"/>
    </location>
</feature>
<dbReference type="OrthoDB" id="654041at2"/>
<evidence type="ECO:0000256" key="1">
    <source>
        <dbReference type="SAM" id="SignalP"/>
    </source>
</evidence>
<comment type="caution">
    <text evidence="2">The sequence shown here is derived from an EMBL/GenBank/DDBJ whole genome shotgun (WGS) entry which is preliminary data.</text>
</comment>
<proteinExistence type="predicted"/>
<dbReference type="RefSeq" id="WP_053397654.1">
    <property type="nucleotide sequence ID" value="NZ_LFQU01000002.1"/>
</dbReference>
<sequence>MNIKHSAASAAYLILAFMAIWLAPTETKAQVTYETFIYTSDALSSEIQDLSNERAARGGYMADLGMAMANAGKGIAGGYVTSFIDMGVNAIASLITRPSRLKNEWEETVKAESTFETKFGTVSELNDFYSVPSTDGAMDPRGMRFNGIGCLRRGEKGDTVFYISCHVDHSKLYRIVNHSKFELVLDTLILCPKESNLPNSSLPLPFYFSERGSYQIDMTMTLTSSWINELTVLQKDKELGRFELTVPIDSSQVAADGKYRYVRGRSKGSPLVIKGESFIVPRSFMAYRDENDQYHNSWGTGEYKMSVTLKESCDVTDEYRDEWRNDRKRRKKLTPKEGWTDNVWKVIESQKWDEISKQWVITTLSAPADMITGDIIDKLDLTPDK</sequence>